<comment type="caution">
    <text evidence="1">The sequence shown here is derived from an EMBL/GenBank/DDBJ whole genome shotgun (WGS) entry which is preliminary data.</text>
</comment>
<protein>
    <submittedName>
        <fullName evidence="1">Uncharacterized protein</fullName>
    </submittedName>
</protein>
<gene>
    <name evidence="1" type="ORF">WUBG_05985</name>
</gene>
<dbReference type="Proteomes" id="UP000004810">
    <property type="component" value="Unassembled WGS sequence"/>
</dbReference>
<organism evidence="1 2">
    <name type="scientific">Wuchereria bancrofti</name>
    <dbReference type="NCBI Taxonomy" id="6293"/>
    <lineage>
        <taxon>Eukaryota</taxon>
        <taxon>Metazoa</taxon>
        <taxon>Ecdysozoa</taxon>
        <taxon>Nematoda</taxon>
        <taxon>Chromadorea</taxon>
        <taxon>Rhabditida</taxon>
        <taxon>Spirurina</taxon>
        <taxon>Spiruromorpha</taxon>
        <taxon>Filarioidea</taxon>
        <taxon>Onchocercidae</taxon>
        <taxon>Wuchereria</taxon>
    </lineage>
</organism>
<reference evidence="2" key="1">
    <citation type="submission" date="2012-08" db="EMBL/GenBank/DDBJ databases">
        <title>The Genome Sequence of Wuchereria bancrofti.</title>
        <authorList>
            <person name="Nutman T.B."/>
            <person name="Fink D.L."/>
            <person name="Russ C."/>
            <person name="Young S."/>
            <person name="Zeng Q."/>
            <person name="Koehrsen M."/>
            <person name="Alvarado L."/>
            <person name="Berlin A."/>
            <person name="Chapman S.B."/>
            <person name="Chen Z."/>
            <person name="Freedman E."/>
            <person name="Gellesch M."/>
            <person name="Goldberg J."/>
            <person name="Griggs A."/>
            <person name="Gujja S."/>
            <person name="Heilman E.R."/>
            <person name="Heiman D."/>
            <person name="Hepburn T."/>
            <person name="Howarth C."/>
            <person name="Jen D."/>
            <person name="Larson L."/>
            <person name="Lewis B."/>
            <person name="Mehta T."/>
            <person name="Park D."/>
            <person name="Pearson M."/>
            <person name="Roberts A."/>
            <person name="Saif S."/>
            <person name="Shea T."/>
            <person name="Shenoy N."/>
            <person name="Sisk P."/>
            <person name="Stolte C."/>
            <person name="Sykes S."/>
            <person name="Walk T."/>
            <person name="White J."/>
            <person name="Yandava C."/>
            <person name="Haas B."/>
            <person name="Henn M.R."/>
            <person name="Nusbaum C."/>
            <person name="Birren B."/>
        </authorList>
    </citation>
    <scope>NUCLEOTIDE SEQUENCE [LARGE SCALE GENOMIC DNA]</scope>
    <source>
        <strain evidence="2">NA</strain>
    </source>
</reference>
<accession>J9B7V0</accession>
<proteinExistence type="predicted"/>
<dbReference type="EMBL" id="ADBV01002423">
    <property type="protein sequence ID" value="EJW83105.1"/>
    <property type="molecule type" value="Genomic_DNA"/>
</dbReference>
<dbReference type="AlphaFoldDB" id="J9B7V0"/>
<evidence type="ECO:0000313" key="2">
    <source>
        <dbReference type="Proteomes" id="UP000004810"/>
    </source>
</evidence>
<evidence type="ECO:0000313" key="1">
    <source>
        <dbReference type="EMBL" id="EJW83105.1"/>
    </source>
</evidence>
<name>J9B7V0_WUCBA</name>
<sequence>MDEEDGDKRVRKVLACGFGGKTLLDELNVHFLLSSETTIYYYLRSERKLFTESRLALTWTSLYKDFLADPTTVNRLQVRSMGLQGKPHIWLLVLKKLLPIINIGGQFSPCISEPLIYHLSCVISL</sequence>